<evidence type="ECO:0000313" key="3">
    <source>
        <dbReference type="Proteomes" id="UP000322791"/>
    </source>
</evidence>
<comment type="caution">
    <text evidence="2">The sequence shown here is derived from an EMBL/GenBank/DDBJ whole genome shotgun (WGS) entry which is preliminary data.</text>
</comment>
<dbReference type="RefSeq" id="WP_149072543.1">
    <property type="nucleotide sequence ID" value="NZ_VTHL01000026.1"/>
</dbReference>
<feature type="transmembrane region" description="Helical" evidence="1">
    <location>
        <begin position="27"/>
        <end position="46"/>
    </location>
</feature>
<sequence length="180" mass="20289">MDGTWELPQLLGSCDTMAQQLYTEAEWAFAVIGEGLLLLVIAWLSWRHYSRLSSSANGSITGIILLVSVWLYIGYHALKKHAATQDVLRNGAVATGRILSVYRFRSMTTYGARYYFTFQGHLYYGYMQLPALAAFANQSRQESYETAYLNHTYVVLFSKADPANSYLSTDCPVYPLPDNP</sequence>
<keyword evidence="3" id="KW-1185">Reference proteome</keyword>
<feature type="transmembrane region" description="Helical" evidence="1">
    <location>
        <begin position="58"/>
        <end position="78"/>
    </location>
</feature>
<dbReference type="AlphaFoldDB" id="A0A5D6UTK8"/>
<keyword evidence="1" id="KW-0472">Membrane</keyword>
<dbReference type="EMBL" id="VTHL01000026">
    <property type="protein sequence ID" value="TYZ06258.1"/>
    <property type="molecule type" value="Genomic_DNA"/>
</dbReference>
<dbReference type="Proteomes" id="UP000322791">
    <property type="component" value="Unassembled WGS sequence"/>
</dbReference>
<evidence type="ECO:0000256" key="1">
    <source>
        <dbReference type="SAM" id="Phobius"/>
    </source>
</evidence>
<gene>
    <name evidence="2" type="ORF">FY528_18645</name>
</gene>
<keyword evidence="1" id="KW-0812">Transmembrane</keyword>
<protein>
    <submittedName>
        <fullName evidence="2">Uncharacterized protein</fullName>
    </submittedName>
</protein>
<keyword evidence="1" id="KW-1133">Transmembrane helix</keyword>
<accession>A0A5D6UTK8</accession>
<organism evidence="2 3">
    <name type="scientific">Hymenobacter lutimineralis</name>
    <dbReference type="NCBI Taxonomy" id="2606448"/>
    <lineage>
        <taxon>Bacteria</taxon>
        <taxon>Pseudomonadati</taxon>
        <taxon>Bacteroidota</taxon>
        <taxon>Cytophagia</taxon>
        <taxon>Cytophagales</taxon>
        <taxon>Hymenobacteraceae</taxon>
        <taxon>Hymenobacter</taxon>
    </lineage>
</organism>
<reference evidence="2 3" key="1">
    <citation type="submission" date="2019-08" db="EMBL/GenBank/DDBJ databases">
        <authorList>
            <person name="Seo M.-J."/>
        </authorList>
    </citation>
    <scope>NUCLEOTIDE SEQUENCE [LARGE SCALE GENOMIC DNA]</scope>
    <source>
        <strain evidence="2 3">KIGAM108</strain>
    </source>
</reference>
<evidence type="ECO:0000313" key="2">
    <source>
        <dbReference type="EMBL" id="TYZ06258.1"/>
    </source>
</evidence>
<name>A0A5D6UTK8_9BACT</name>
<proteinExistence type="predicted"/>